<keyword evidence="1" id="KW-0808">Transferase</keyword>
<evidence type="ECO:0000256" key="3">
    <source>
        <dbReference type="ARBA" id="ARBA00023012"/>
    </source>
</evidence>
<feature type="transmembrane region" description="Helical" evidence="4">
    <location>
        <begin position="98"/>
        <end position="117"/>
    </location>
</feature>
<keyword evidence="4" id="KW-1133">Transmembrane helix</keyword>
<sequence length="378" mass="40387">MSEPALEPLRRSTRNTLLFTEVIALLPFGFLLQERPGWLPVILMAAGVGVLTVIRVRGILQALRGPWQPFSYSRVYGLTALGLALACVAATAKAQSGGFATIFVGMAAAEFFVARPFGVAWRHVGYVLVGQTAALAAVIVLTGQQDFLRPVLLAALLMTVALAFGIGVTYRQWEGALKLEEARKDAADLAATRERLRLAEDLHDILGHALEVVSLKSELAVRLTDPERAKAEMVEVQRLARNALRDVRTLAHANRPTDFATELAGARSLLDSAGISCDFTADPAALTAAERDLFGRVLREAMTNALRHADARSCCVSLETMPDQAVLRVMNDGVAPLRSGGDGSGLASLARRVKAAGGSFHAGNVEPASFEVIASLPR</sequence>
<dbReference type="PANTHER" id="PTHR24421">
    <property type="entry name" value="NITRATE/NITRITE SENSOR PROTEIN NARX-RELATED"/>
    <property type="match status" value="1"/>
</dbReference>
<dbReference type="Pfam" id="PF07730">
    <property type="entry name" value="HisKA_3"/>
    <property type="match status" value="1"/>
</dbReference>
<keyword evidence="4" id="KW-0812">Transmembrane</keyword>
<dbReference type="Proteomes" id="UP000763557">
    <property type="component" value="Unassembled WGS sequence"/>
</dbReference>
<feature type="transmembrane region" description="Helical" evidence="4">
    <location>
        <begin position="75"/>
        <end position="92"/>
    </location>
</feature>
<dbReference type="Gene3D" id="1.20.5.1930">
    <property type="match status" value="1"/>
</dbReference>
<feature type="transmembrane region" description="Helical" evidence="4">
    <location>
        <begin position="124"/>
        <end position="141"/>
    </location>
</feature>
<organism evidence="6 7">
    <name type="scientific">Kibdelosporangium persicum</name>
    <dbReference type="NCBI Taxonomy" id="2698649"/>
    <lineage>
        <taxon>Bacteria</taxon>
        <taxon>Bacillati</taxon>
        <taxon>Actinomycetota</taxon>
        <taxon>Actinomycetes</taxon>
        <taxon>Pseudonocardiales</taxon>
        <taxon>Pseudonocardiaceae</taxon>
        <taxon>Kibdelosporangium</taxon>
    </lineage>
</organism>
<dbReference type="InterPro" id="IPR003594">
    <property type="entry name" value="HATPase_dom"/>
</dbReference>
<evidence type="ECO:0000259" key="5">
    <source>
        <dbReference type="SMART" id="SM00387"/>
    </source>
</evidence>
<comment type="caution">
    <text evidence="6">The sequence shown here is derived from an EMBL/GenBank/DDBJ whole genome shotgun (WGS) entry which is preliminary data.</text>
</comment>
<dbReference type="SUPFAM" id="SSF55874">
    <property type="entry name" value="ATPase domain of HSP90 chaperone/DNA topoisomerase II/histidine kinase"/>
    <property type="match status" value="1"/>
</dbReference>
<name>A0ABX2FG52_9PSEU</name>
<dbReference type="Gene3D" id="3.30.565.10">
    <property type="entry name" value="Histidine kinase-like ATPase, C-terminal domain"/>
    <property type="match status" value="1"/>
</dbReference>
<keyword evidence="4" id="KW-0472">Membrane</keyword>
<feature type="transmembrane region" description="Helical" evidence="4">
    <location>
        <begin position="12"/>
        <end position="31"/>
    </location>
</feature>
<evidence type="ECO:0000313" key="6">
    <source>
        <dbReference type="EMBL" id="NRN69705.1"/>
    </source>
</evidence>
<protein>
    <submittedName>
        <fullName evidence="6">Two-component system sensor histidine kinase DesK</fullName>
    </submittedName>
</protein>
<gene>
    <name evidence="6" type="ORF">GC106_69620</name>
</gene>
<keyword evidence="7" id="KW-1185">Reference proteome</keyword>
<dbReference type="CDD" id="cd16917">
    <property type="entry name" value="HATPase_UhpB-NarQ-NarX-like"/>
    <property type="match status" value="1"/>
</dbReference>
<dbReference type="RefSeq" id="WP_173140195.1">
    <property type="nucleotide sequence ID" value="NZ_CBCSGW010000017.1"/>
</dbReference>
<proteinExistence type="predicted"/>
<feature type="transmembrane region" description="Helical" evidence="4">
    <location>
        <begin position="147"/>
        <end position="170"/>
    </location>
</feature>
<accession>A0ABX2FG52</accession>
<dbReference type="InterPro" id="IPR036890">
    <property type="entry name" value="HATPase_C_sf"/>
</dbReference>
<dbReference type="GO" id="GO:0016301">
    <property type="term" value="F:kinase activity"/>
    <property type="evidence" value="ECO:0007669"/>
    <property type="project" value="UniProtKB-KW"/>
</dbReference>
<keyword evidence="3" id="KW-0902">Two-component regulatory system</keyword>
<evidence type="ECO:0000256" key="1">
    <source>
        <dbReference type="ARBA" id="ARBA00022679"/>
    </source>
</evidence>
<feature type="domain" description="Histidine kinase/HSP90-like ATPase" evidence="5">
    <location>
        <begin position="289"/>
        <end position="378"/>
    </location>
</feature>
<dbReference type="PANTHER" id="PTHR24421:SF63">
    <property type="entry name" value="SENSOR HISTIDINE KINASE DESK"/>
    <property type="match status" value="1"/>
</dbReference>
<evidence type="ECO:0000256" key="2">
    <source>
        <dbReference type="ARBA" id="ARBA00022777"/>
    </source>
</evidence>
<feature type="transmembrane region" description="Helical" evidence="4">
    <location>
        <begin position="37"/>
        <end position="54"/>
    </location>
</feature>
<keyword evidence="2 6" id="KW-0418">Kinase</keyword>
<dbReference type="InterPro" id="IPR011712">
    <property type="entry name" value="Sig_transdc_His_kin_sub3_dim/P"/>
</dbReference>
<dbReference type="EMBL" id="JAAATY010000030">
    <property type="protein sequence ID" value="NRN69705.1"/>
    <property type="molecule type" value="Genomic_DNA"/>
</dbReference>
<evidence type="ECO:0000313" key="7">
    <source>
        <dbReference type="Proteomes" id="UP000763557"/>
    </source>
</evidence>
<dbReference type="SMART" id="SM00387">
    <property type="entry name" value="HATPase_c"/>
    <property type="match status" value="1"/>
</dbReference>
<evidence type="ECO:0000256" key="4">
    <source>
        <dbReference type="SAM" id="Phobius"/>
    </source>
</evidence>
<dbReference type="InterPro" id="IPR050482">
    <property type="entry name" value="Sensor_HK_TwoCompSys"/>
</dbReference>
<reference evidence="6 7" key="1">
    <citation type="submission" date="2020-01" db="EMBL/GenBank/DDBJ databases">
        <title>Kibdelosporangium persica a novel Actinomycetes from a hot desert in Iran.</title>
        <authorList>
            <person name="Safaei N."/>
            <person name="Zaburannyi N."/>
            <person name="Mueller R."/>
            <person name="Wink J."/>
        </authorList>
    </citation>
    <scope>NUCLEOTIDE SEQUENCE [LARGE SCALE GENOMIC DNA]</scope>
    <source>
        <strain evidence="6 7">4NS15</strain>
    </source>
</reference>